<comment type="subcellular location">
    <subcellularLocation>
        <location evidence="7">Cytoplasm</location>
    </subcellularLocation>
</comment>
<evidence type="ECO:0000256" key="1">
    <source>
        <dbReference type="ARBA" id="ARBA00022490"/>
    </source>
</evidence>
<dbReference type="InterPro" id="IPR001737">
    <property type="entry name" value="KsgA/Erm"/>
</dbReference>
<organism evidence="10 11">
    <name type="scientific">Allopseudospirillum japonicum</name>
    <dbReference type="NCBI Taxonomy" id="64971"/>
    <lineage>
        <taxon>Bacteria</taxon>
        <taxon>Pseudomonadati</taxon>
        <taxon>Pseudomonadota</taxon>
        <taxon>Gammaproteobacteria</taxon>
        <taxon>Oceanospirillales</taxon>
        <taxon>Oceanospirillaceae</taxon>
        <taxon>Allopseudospirillum</taxon>
    </lineage>
</organism>
<comment type="catalytic activity">
    <reaction evidence="7">
        <text>adenosine(1518)/adenosine(1519) in 16S rRNA + 4 S-adenosyl-L-methionine = N(6)-dimethyladenosine(1518)/N(6)-dimethyladenosine(1519) in 16S rRNA + 4 S-adenosyl-L-homocysteine + 4 H(+)</text>
        <dbReference type="Rhea" id="RHEA:19609"/>
        <dbReference type="Rhea" id="RHEA-COMP:10232"/>
        <dbReference type="Rhea" id="RHEA-COMP:10233"/>
        <dbReference type="ChEBI" id="CHEBI:15378"/>
        <dbReference type="ChEBI" id="CHEBI:57856"/>
        <dbReference type="ChEBI" id="CHEBI:59789"/>
        <dbReference type="ChEBI" id="CHEBI:74411"/>
        <dbReference type="ChEBI" id="CHEBI:74493"/>
        <dbReference type="EC" id="2.1.1.182"/>
    </reaction>
</comment>
<proteinExistence type="inferred from homology"/>
<keyword evidence="6 7" id="KW-0694">RNA-binding</keyword>
<dbReference type="FunFam" id="1.10.8.100:FF:000001">
    <property type="entry name" value="Ribosomal RNA small subunit methyltransferase A"/>
    <property type="match status" value="1"/>
</dbReference>
<feature type="binding site" evidence="7 8">
    <location>
        <position position="112"/>
    </location>
    <ligand>
        <name>S-adenosyl-L-methionine</name>
        <dbReference type="ChEBI" id="CHEBI:59789"/>
    </ligand>
</feature>
<dbReference type="Pfam" id="PF00398">
    <property type="entry name" value="RrnaAD"/>
    <property type="match status" value="1"/>
</dbReference>
<dbReference type="InterPro" id="IPR023165">
    <property type="entry name" value="rRNA_Ade_diMease-like_C"/>
</dbReference>
<keyword evidence="5 7" id="KW-0949">S-adenosyl-L-methionine</keyword>
<evidence type="ECO:0000256" key="3">
    <source>
        <dbReference type="ARBA" id="ARBA00022603"/>
    </source>
</evidence>
<evidence type="ECO:0000259" key="9">
    <source>
        <dbReference type="SMART" id="SM00650"/>
    </source>
</evidence>
<dbReference type="GO" id="GO:0003723">
    <property type="term" value="F:RNA binding"/>
    <property type="evidence" value="ECO:0007669"/>
    <property type="project" value="UniProtKB-UniRule"/>
</dbReference>
<dbReference type="SMART" id="SM00650">
    <property type="entry name" value="rADc"/>
    <property type="match status" value="1"/>
</dbReference>
<keyword evidence="1 7" id="KW-0963">Cytoplasm</keyword>
<feature type="binding site" evidence="7 8">
    <location>
        <position position="61"/>
    </location>
    <ligand>
        <name>S-adenosyl-L-methionine</name>
        <dbReference type="ChEBI" id="CHEBI:59789"/>
    </ligand>
</feature>
<dbReference type="STRING" id="64971.SAMN05421831_10934"/>
<feature type="binding site" evidence="7 8">
    <location>
        <position position="15"/>
    </location>
    <ligand>
        <name>S-adenosyl-L-methionine</name>
        <dbReference type="ChEBI" id="CHEBI:59789"/>
    </ligand>
</feature>
<dbReference type="InterPro" id="IPR029063">
    <property type="entry name" value="SAM-dependent_MTases_sf"/>
</dbReference>
<dbReference type="GO" id="GO:0052908">
    <property type="term" value="F:16S rRNA (adenine(1518)-N(6)/adenine(1519)-N(6))-dimethyltransferase activity"/>
    <property type="evidence" value="ECO:0007669"/>
    <property type="project" value="UniProtKB-EC"/>
</dbReference>
<evidence type="ECO:0000256" key="7">
    <source>
        <dbReference type="HAMAP-Rule" id="MF_00607"/>
    </source>
</evidence>
<dbReference type="FunFam" id="3.40.50.150:FF:000023">
    <property type="entry name" value="Ribosomal RNA small subunit methyltransferase A"/>
    <property type="match status" value="1"/>
</dbReference>
<dbReference type="PROSITE" id="PS51689">
    <property type="entry name" value="SAM_RNA_A_N6_MT"/>
    <property type="match status" value="1"/>
</dbReference>
<dbReference type="PROSITE" id="PS01131">
    <property type="entry name" value="RRNA_A_DIMETH"/>
    <property type="match status" value="1"/>
</dbReference>
<dbReference type="InterPro" id="IPR011530">
    <property type="entry name" value="rRNA_adenine_dimethylase"/>
</dbReference>
<feature type="binding site" evidence="7 8">
    <location>
        <position position="86"/>
    </location>
    <ligand>
        <name>S-adenosyl-L-methionine</name>
        <dbReference type="ChEBI" id="CHEBI:59789"/>
    </ligand>
</feature>
<dbReference type="Proteomes" id="UP000242999">
    <property type="component" value="Unassembled WGS sequence"/>
</dbReference>
<evidence type="ECO:0000313" key="10">
    <source>
        <dbReference type="EMBL" id="SEI74684.1"/>
    </source>
</evidence>
<evidence type="ECO:0000256" key="6">
    <source>
        <dbReference type="ARBA" id="ARBA00022884"/>
    </source>
</evidence>
<feature type="binding site" evidence="7 8">
    <location>
        <position position="40"/>
    </location>
    <ligand>
        <name>S-adenosyl-L-methionine</name>
        <dbReference type="ChEBI" id="CHEBI:59789"/>
    </ligand>
</feature>
<protein>
    <recommendedName>
        <fullName evidence="7">Ribosomal RNA small subunit methyltransferase A</fullName>
        <ecNumber evidence="7">2.1.1.182</ecNumber>
    </recommendedName>
    <alternativeName>
        <fullName evidence="7">16S rRNA (adenine(1518)-N(6)/adenine(1519)-N(6))-dimethyltransferase</fullName>
    </alternativeName>
    <alternativeName>
        <fullName evidence="7">16S rRNA dimethyladenosine transferase</fullName>
    </alternativeName>
    <alternativeName>
        <fullName evidence="7">16S rRNA dimethylase</fullName>
    </alternativeName>
    <alternativeName>
        <fullName evidence="7">S-adenosylmethionine-6-N', N'-adenosyl(rRNA) dimethyltransferase</fullName>
    </alternativeName>
</protein>
<evidence type="ECO:0000313" key="11">
    <source>
        <dbReference type="Proteomes" id="UP000242999"/>
    </source>
</evidence>
<dbReference type="AlphaFoldDB" id="A0A1H6T963"/>
<keyword evidence="2 7" id="KW-0698">rRNA processing</keyword>
<dbReference type="RefSeq" id="WP_093310516.1">
    <property type="nucleotide sequence ID" value="NZ_FNYH01000009.1"/>
</dbReference>
<reference evidence="11" key="1">
    <citation type="submission" date="2016-10" db="EMBL/GenBank/DDBJ databases">
        <authorList>
            <person name="Varghese N."/>
            <person name="Submissions S."/>
        </authorList>
    </citation>
    <scope>NUCLEOTIDE SEQUENCE [LARGE SCALE GENOMIC DNA]</scope>
    <source>
        <strain evidence="11">DSM 7165</strain>
    </source>
</reference>
<evidence type="ECO:0000256" key="8">
    <source>
        <dbReference type="PROSITE-ProRule" id="PRU01026"/>
    </source>
</evidence>
<evidence type="ECO:0000256" key="5">
    <source>
        <dbReference type="ARBA" id="ARBA00022691"/>
    </source>
</evidence>
<keyword evidence="3 7" id="KW-0489">Methyltransferase</keyword>
<dbReference type="PANTHER" id="PTHR11727">
    <property type="entry name" value="DIMETHYLADENOSINE TRANSFERASE"/>
    <property type="match status" value="1"/>
</dbReference>
<comment type="similarity">
    <text evidence="7">Belongs to the class I-like SAM-binding methyltransferase superfamily. rRNA adenine N(6)-methyltransferase family. RsmA subfamily.</text>
</comment>
<gene>
    <name evidence="7" type="primary">rsmA</name>
    <name evidence="7" type="synonym">ksgA</name>
    <name evidence="10" type="ORF">SAMN05421831_10934</name>
</gene>
<dbReference type="NCBIfam" id="TIGR00755">
    <property type="entry name" value="ksgA"/>
    <property type="match status" value="1"/>
</dbReference>
<comment type="function">
    <text evidence="7">Specifically dimethylates two adjacent adenosines (A1518 and A1519) in the loop of a conserved hairpin near the 3'-end of 16S rRNA in the 30S particle. May play a critical role in biogenesis of 30S subunits.</text>
</comment>
<dbReference type="EC" id="2.1.1.182" evidence="7"/>
<dbReference type="InterPro" id="IPR020598">
    <property type="entry name" value="rRNA_Ade_methylase_Trfase_N"/>
</dbReference>
<dbReference type="SUPFAM" id="SSF53335">
    <property type="entry name" value="S-adenosyl-L-methionine-dependent methyltransferases"/>
    <property type="match status" value="1"/>
</dbReference>
<dbReference type="InterPro" id="IPR020596">
    <property type="entry name" value="rRNA_Ade_Mease_Trfase_CS"/>
</dbReference>
<dbReference type="OrthoDB" id="9814755at2"/>
<name>A0A1H6T963_9GAMM</name>
<sequence>MKVHQARKRFGQNFLQDAGVIHNIVKAIAPNKNEHLVEIGPGMGALTQEILQYAPRLDALELDRDLIPGLRVKFFQHENFQVHAADALNFAFETLLSEEEKQGGKQLRVVGNLPYNISTPLIFHLLQQAPYVQDMHFMLQKEVVERLGAQPNTRDWGRLSVMTQYYCHVQPLFLVPPHAFHPQPKVDSAIVRLTPYAELPLKAISEDLLADTVRAAFAQRRKTLRNNLKGVMALELLQEVGIDAGRRPETLSLAEFVAIANARAQVDLHN</sequence>
<dbReference type="GO" id="GO:0005829">
    <property type="term" value="C:cytosol"/>
    <property type="evidence" value="ECO:0007669"/>
    <property type="project" value="TreeGrafter"/>
</dbReference>
<evidence type="ECO:0000256" key="2">
    <source>
        <dbReference type="ARBA" id="ARBA00022552"/>
    </source>
</evidence>
<keyword evidence="11" id="KW-1185">Reference proteome</keyword>
<accession>A0A1H6T963</accession>
<dbReference type="Gene3D" id="1.10.8.100">
    <property type="entry name" value="Ribosomal RNA adenine dimethylase-like, domain 2"/>
    <property type="match status" value="1"/>
</dbReference>
<dbReference type="PANTHER" id="PTHR11727:SF7">
    <property type="entry name" value="DIMETHYLADENOSINE TRANSFERASE-RELATED"/>
    <property type="match status" value="1"/>
</dbReference>
<keyword evidence="4 7" id="KW-0808">Transferase</keyword>
<evidence type="ECO:0000256" key="4">
    <source>
        <dbReference type="ARBA" id="ARBA00022679"/>
    </source>
</evidence>
<dbReference type="HAMAP" id="MF_00607">
    <property type="entry name" value="16SrRNA_methyltr_A"/>
    <property type="match status" value="1"/>
</dbReference>
<feature type="domain" description="Ribosomal RNA adenine methylase transferase N-terminal" evidence="9">
    <location>
        <begin position="20"/>
        <end position="197"/>
    </location>
</feature>
<dbReference type="Gene3D" id="3.40.50.150">
    <property type="entry name" value="Vaccinia Virus protein VP39"/>
    <property type="match status" value="1"/>
</dbReference>
<dbReference type="EMBL" id="FNYH01000009">
    <property type="protein sequence ID" value="SEI74684.1"/>
    <property type="molecule type" value="Genomic_DNA"/>
</dbReference>
<feature type="binding site" evidence="7 8">
    <location>
        <position position="13"/>
    </location>
    <ligand>
        <name>S-adenosyl-L-methionine</name>
        <dbReference type="ChEBI" id="CHEBI:59789"/>
    </ligand>
</feature>